<evidence type="ECO:0008006" key="4">
    <source>
        <dbReference type="Google" id="ProtNLM"/>
    </source>
</evidence>
<organism evidence="2 3">
    <name type="scientific">Dactylosporangium salmoneum</name>
    <dbReference type="NCBI Taxonomy" id="53361"/>
    <lineage>
        <taxon>Bacteria</taxon>
        <taxon>Bacillati</taxon>
        <taxon>Actinomycetota</taxon>
        <taxon>Actinomycetes</taxon>
        <taxon>Micromonosporales</taxon>
        <taxon>Micromonosporaceae</taxon>
        <taxon>Dactylosporangium</taxon>
    </lineage>
</organism>
<name>A0ABP5ULL2_9ACTN</name>
<dbReference type="Proteomes" id="UP001501444">
    <property type="component" value="Unassembled WGS sequence"/>
</dbReference>
<feature type="region of interest" description="Disordered" evidence="1">
    <location>
        <begin position="1"/>
        <end position="35"/>
    </location>
</feature>
<proteinExistence type="predicted"/>
<reference evidence="3" key="1">
    <citation type="journal article" date="2019" name="Int. J. Syst. Evol. Microbiol.">
        <title>The Global Catalogue of Microorganisms (GCM) 10K type strain sequencing project: providing services to taxonomists for standard genome sequencing and annotation.</title>
        <authorList>
            <consortium name="The Broad Institute Genomics Platform"/>
            <consortium name="The Broad Institute Genome Sequencing Center for Infectious Disease"/>
            <person name="Wu L."/>
            <person name="Ma J."/>
        </authorList>
    </citation>
    <scope>NUCLEOTIDE SEQUENCE [LARGE SCALE GENOMIC DNA]</scope>
    <source>
        <strain evidence="3">JCM 3272</strain>
    </source>
</reference>
<accession>A0ABP5ULL2</accession>
<feature type="compositionally biased region" description="Low complexity" evidence="1">
    <location>
        <begin position="8"/>
        <end position="25"/>
    </location>
</feature>
<gene>
    <name evidence="2" type="ORF">GCM10010170_090060</name>
</gene>
<keyword evidence="3" id="KW-1185">Reference proteome</keyword>
<protein>
    <recommendedName>
        <fullName evidence="4">Right handed beta helix domain-containing protein</fullName>
    </recommendedName>
</protein>
<evidence type="ECO:0000313" key="2">
    <source>
        <dbReference type="EMBL" id="GAA2381962.1"/>
    </source>
</evidence>
<dbReference type="InterPro" id="IPR011050">
    <property type="entry name" value="Pectin_lyase_fold/virulence"/>
</dbReference>
<sequence>MSDVGLGSVSPSPSRSVVASRPARPGGKPGPSNTGAIAGVRLTIVNGDQAYGTDGKVIENVDIHGYVRITGKRVTLRNAIVRGGAAKCGAVVQIEAGASAVLEDVEIAPAATGPCLDGIRATAATLTRLNVHGGVNGVATTGPDVLLQDSWVHDLAYFASGAPGGGETETDAVETVGQRGITLRRDVLVVGPRGNAAWQVRQTGGGTSTDLRVEGSWLDGGGCTLNFAHQGGPPMTGIAVVGNRFGRASVFACPVLVSTRTTLTQYTGNVFDDNGAPIPAPGRHD</sequence>
<dbReference type="SUPFAM" id="SSF51126">
    <property type="entry name" value="Pectin lyase-like"/>
    <property type="match status" value="1"/>
</dbReference>
<evidence type="ECO:0000313" key="3">
    <source>
        <dbReference type="Proteomes" id="UP001501444"/>
    </source>
</evidence>
<comment type="caution">
    <text evidence="2">The sequence shown here is derived from an EMBL/GenBank/DDBJ whole genome shotgun (WGS) entry which is preliminary data.</text>
</comment>
<evidence type="ECO:0000256" key="1">
    <source>
        <dbReference type="SAM" id="MobiDB-lite"/>
    </source>
</evidence>
<dbReference type="EMBL" id="BAAARV010000088">
    <property type="protein sequence ID" value="GAA2381962.1"/>
    <property type="molecule type" value="Genomic_DNA"/>
</dbReference>